<feature type="signal peptide" evidence="3">
    <location>
        <begin position="1"/>
        <end position="33"/>
    </location>
</feature>
<feature type="coiled-coil region" evidence="1">
    <location>
        <begin position="1042"/>
        <end position="1069"/>
    </location>
</feature>
<dbReference type="Proteomes" id="UP000649151">
    <property type="component" value="Unassembled WGS sequence"/>
</dbReference>
<dbReference type="CDD" id="cd00146">
    <property type="entry name" value="PKD"/>
    <property type="match status" value="1"/>
</dbReference>
<dbReference type="EMBL" id="JACOQK010000001">
    <property type="protein sequence ID" value="MBC5788164.1"/>
    <property type="molecule type" value="Genomic_DNA"/>
</dbReference>
<evidence type="ECO:0000256" key="2">
    <source>
        <dbReference type="SAM" id="Phobius"/>
    </source>
</evidence>
<evidence type="ECO:0000256" key="1">
    <source>
        <dbReference type="SAM" id="Coils"/>
    </source>
</evidence>
<keyword evidence="2" id="KW-0472">Membrane</keyword>
<dbReference type="Gene3D" id="2.60.40.10">
    <property type="entry name" value="Immunoglobulins"/>
    <property type="match status" value="3"/>
</dbReference>
<accession>A0ABR7ISP6</accession>
<feature type="transmembrane region" description="Helical" evidence="2">
    <location>
        <begin position="1190"/>
        <end position="1209"/>
    </location>
</feature>
<dbReference type="RefSeq" id="WP_186996815.1">
    <property type="nucleotide sequence ID" value="NZ_JACOQK010000001.1"/>
</dbReference>
<evidence type="ECO:0000313" key="4">
    <source>
        <dbReference type="EMBL" id="MBC5788164.1"/>
    </source>
</evidence>
<organism evidence="4 5">
    <name type="scientific">Clostridium facile</name>
    <dbReference type="NCBI Taxonomy" id="2763035"/>
    <lineage>
        <taxon>Bacteria</taxon>
        <taxon>Bacillati</taxon>
        <taxon>Bacillota</taxon>
        <taxon>Clostridia</taxon>
        <taxon>Eubacteriales</taxon>
        <taxon>Clostridiaceae</taxon>
        <taxon>Clostridium</taxon>
    </lineage>
</organism>
<proteinExistence type="predicted"/>
<dbReference type="Pfam" id="PF07554">
    <property type="entry name" value="FIVAR"/>
    <property type="match status" value="3"/>
</dbReference>
<evidence type="ECO:0000256" key="3">
    <source>
        <dbReference type="SAM" id="SignalP"/>
    </source>
</evidence>
<reference evidence="4 5" key="1">
    <citation type="submission" date="2020-08" db="EMBL/GenBank/DDBJ databases">
        <title>Genome public.</title>
        <authorList>
            <person name="Liu C."/>
            <person name="Sun Q."/>
        </authorList>
    </citation>
    <scope>NUCLEOTIDE SEQUENCE [LARGE SCALE GENOMIC DNA]</scope>
    <source>
        <strain evidence="4 5">NSJ-27</strain>
    </source>
</reference>
<gene>
    <name evidence="4" type="ORF">H8Z77_09060</name>
</gene>
<protein>
    <submittedName>
        <fullName evidence="4">FIVAR domain-containing protein</fullName>
    </submittedName>
</protein>
<sequence length="1215" mass="127699">MNQKTLKNSARVLSFLLACILVLCAIPFTTAFAADADKEYIINDSSFDMDDYLAGAGDANIIKISANLTGLGETVIQQPVTQLLGWTKNFFEDVPSVRTIKDKQDGTLRFAEGVDVLVRDLIFDTAQPVVVEKGANVAFENCTFVQTPVNNGTIICKDCTFETGKIENNGNASYTGTTEEPENIAQPSHTPLDIEVVPDTLPYAMVGSAYNQQLTFTLSGTNKDNATVQAQITPEGSGLIANVAGNTVAISGTSEQSGEYTVTITAAAEGDSPVSKTIALHAVVETEYIIDDNSYDFSDYLAWAGTATTVKVSADLTSLGEAVIQQPVSKLLGWEKNFFADQAKLRTIKDSSDGTLRFAEGVDVLVRDLIFDTAQPVVVEKGANVTFENCTFVQTPVNNGTIICEDCTFETGKIENNGSAVYTGTTVEPENIGTEQPSHIALGMNLAPETLQNAIAGTEYNQTLNVELYGTNKDNATVQASVTPEGSGITAAVQDNQVVVSGKVEKPGSYTVSVTATADGDQPVTKTVSFEAKQNISVSLEGTLDAVTVGQSGYQNYLDVFVTDENGDQVNYYDYSQANPNTKISVSLSPEGSGMRASYLFDSVVVSGTPEKQGTYQVSVTVTNDVQTATSNTVDLRIYQDDKTLQERFDALNPSITSWDIEPYEISQSGNAVVPINLKEIYGSHESGLYATLGNNQGYATDTLTIPAGCDVVFENIKFYSSIQIIVEKGGSLTLKDSVAYGGVVVNGGTFSMSNYAALVDSLTLNDGSVLKNATVNSHGRYLTDGSDKPDAPAVVIVNGTVTALGNNTITGEPGDSVLAGQDALVVNGELVIPEGSVLTAQGGGDYAPARVGGNGVVLNNGEVSGQGKLVALGGHGYEGDGGDGITGVGTISVVHLESIGGDAKSLFNDPKQGGDAIGSKVIVTTENYVLKGGAGNPAGSAEITPVTANKSILNQVIEYAEAQKASPEFNKVIADVQKTFNAALEQAKAVADNNVATQKEVDTAWQALLNEIHKLGFVKGDVTSLEKLVETAKGFDLSKYVEAGQAELKEALAAAEDLLADKDNAMEQEIQPVEENLLNAMLNLRLKADKSILESTVSQANNIEANLYTQESYQALKTAVAAANAVLADDSATQKQVDAAVDAVKAAMNGLVAVDNGESTKQNNAVQGIQIGQVTTSNNAVKSVKTGDVAPAVGIAVLALASAAVVALRKKETN</sequence>
<dbReference type="Gene3D" id="1.20.1270.90">
    <property type="entry name" value="AF1782-like"/>
    <property type="match status" value="3"/>
</dbReference>
<keyword evidence="2" id="KW-1133">Transmembrane helix</keyword>
<feature type="chain" id="PRO_5047405712" evidence="3">
    <location>
        <begin position="34"/>
        <end position="1215"/>
    </location>
</feature>
<dbReference type="InterPro" id="IPR013783">
    <property type="entry name" value="Ig-like_fold"/>
</dbReference>
<keyword evidence="1" id="KW-0175">Coiled coil</keyword>
<comment type="caution">
    <text evidence="4">The sequence shown here is derived from an EMBL/GenBank/DDBJ whole genome shotgun (WGS) entry which is preliminary data.</text>
</comment>
<keyword evidence="5" id="KW-1185">Reference proteome</keyword>
<keyword evidence="3" id="KW-0732">Signal</keyword>
<name>A0ABR7ISP6_9CLOT</name>
<evidence type="ECO:0000313" key="5">
    <source>
        <dbReference type="Proteomes" id="UP000649151"/>
    </source>
</evidence>
<keyword evidence="2" id="KW-0812">Transmembrane</keyword>